<evidence type="ECO:0000313" key="2">
    <source>
        <dbReference type="Proteomes" id="UP001212997"/>
    </source>
</evidence>
<dbReference type="EMBL" id="JANAWD010000001">
    <property type="protein sequence ID" value="KAJ3492365.1"/>
    <property type="molecule type" value="Genomic_DNA"/>
</dbReference>
<dbReference type="Gene3D" id="2.80.10.50">
    <property type="match status" value="1"/>
</dbReference>
<dbReference type="SUPFAM" id="SSF56973">
    <property type="entry name" value="Aerolisin/ETX pore-forming domain"/>
    <property type="match status" value="1"/>
</dbReference>
<accession>A0AAD5VD95</accession>
<sequence length="296" mass="33389">MSKEDIYIPPEGIYFRLLGYLSQHVIVSGVGPNEVHQAPVQNEARNQYFTLIHGTGSRRGPRPNVGHVGGNGQHNNNWFEFEPGKGQYTKQFRLITPSDGVALVSRTHRAPYFWNHPRGDIYPDQHFCFLFEDMRIDRIDYDLDVGKIISSTPLLLASQTLTNNTNQEQEMSFSLNETTSHTSTFEYSTGFTLATGTEFKAGIPLFAEAKFTIDASATNQWTWGEQTSFSKSYTITFPVRAGPNETVRAISTINRGELEVPFTMHLSSRISGTKTETKGVWRGLSTWDLRHTISNE</sequence>
<name>A0AAD5VD95_9APHY</name>
<gene>
    <name evidence="1" type="ORF">NLI96_g33</name>
</gene>
<reference evidence="1" key="1">
    <citation type="submission" date="2022-07" db="EMBL/GenBank/DDBJ databases">
        <title>Genome Sequence of Physisporinus lineatus.</title>
        <authorList>
            <person name="Buettner E."/>
        </authorList>
    </citation>
    <scope>NUCLEOTIDE SEQUENCE</scope>
    <source>
        <strain evidence="1">VT162</strain>
    </source>
</reference>
<dbReference type="Pfam" id="PF03318">
    <property type="entry name" value="ETX_MTX2"/>
    <property type="match status" value="1"/>
</dbReference>
<dbReference type="Proteomes" id="UP001212997">
    <property type="component" value="Unassembled WGS sequence"/>
</dbReference>
<dbReference type="AlphaFoldDB" id="A0AAD5VD95"/>
<dbReference type="InterPro" id="IPR053237">
    <property type="entry name" value="Natterin_C"/>
</dbReference>
<dbReference type="Gene3D" id="2.170.15.10">
    <property type="entry name" value="Proaerolysin, chain A, domain 3"/>
    <property type="match status" value="1"/>
</dbReference>
<organism evidence="1 2">
    <name type="scientific">Meripilus lineatus</name>
    <dbReference type="NCBI Taxonomy" id="2056292"/>
    <lineage>
        <taxon>Eukaryota</taxon>
        <taxon>Fungi</taxon>
        <taxon>Dikarya</taxon>
        <taxon>Basidiomycota</taxon>
        <taxon>Agaricomycotina</taxon>
        <taxon>Agaricomycetes</taxon>
        <taxon>Polyporales</taxon>
        <taxon>Meripilaceae</taxon>
        <taxon>Meripilus</taxon>
    </lineage>
</organism>
<dbReference type="CDD" id="cd23424">
    <property type="entry name" value="beta-trefoil_Ricin_BEL-like"/>
    <property type="match status" value="1"/>
</dbReference>
<evidence type="ECO:0008006" key="3">
    <source>
        <dbReference type="Google" id="ProtNLM"/>
    </source>
</evidence>
<dbReference type="PANTHER" id="PTHR39244">
    <property type="entry name" value="NATTERIN-4"/>
    <property type="match status" value="1"/>
</dbReference>
<keyword evidence="2" id="KW-1185">Reference proteome</keyword>
<dbReference type="PANTHER" id="PTHR39244:SF5">
    <property type="entry name" value="NATTERIN-3-LIKE"/>
    <property type="match status" value="1"/>
</dbReference>
<dbReference type="InterPro" id="IPR004991">
    <property type="entry name" value="Aerolysin-like"/>
</dbReference>
<dbReference type="CDD" id="cd20215">
    <property type="entry name" value="PFM_LSL-like"/>
    <property type="match status" value="1"/>
</dbReference>
<evidence type="ECO:0000313" key="1">
    <source>
        <dbReference type="EMBL" id="KAJ3492365.1"/>
    </source>
</evidence>
<proteinExistence type="predicted"/>
<protein>
    <recommendedName>
        <fullName evidence="3">Hemolytic lectin LSLb</fullName>
    </recommendedName>
</protein>
<comment type="caution">
    <text evidence="1">The sequence shown here is derived from an EMBL/GenBank/DDBJ whole genome shotgun (WGS) entry which is preliminary data.</text>
</comment>